<sequence length="74" mass="7871">MTAPLEQLRDTRRKDSSTVLKPMTATGALDSLNSLNTGQQLSKVCPAPHTGSLALWLISLIPFSCAAALAHLHC</sequence>
<name>A0A4Z2IY31_9TELE</name>
<comment type="caution">
    <text evidence="2">The sequence shown here is derived from an EMBL/GenBank/DDBJ whole genome shotgun (WGS) entry which is preliminary data.</text>
</comment>
<dbReference type="EMBL" id="SRLO01000036">
    <property type="protein sequence ID" value="TNN82900.1"/>
    <property type="molecule type" value="Genomic_DNA"/>
</dbReference>
<dbReference type="Proteomes" id="UP000314294">
    <property type="component" value="Unassembled WGS sequence"/>
</dbReference>
<gene>
    <name evidence="2" type="ORF">EYF80_006857</name>
</gene>
<evidence type="ECO:0000313" key="2">
    <source>
        <dbReference type="EMBL" id="TNN82900.1"/>
    </source>
</evidence>
<proteinExistence type="predicted"/>
<feature type="region of interest" description="Disordered" evidence="1">
    <location>
        <begin position="1"/>
        <end position="20"/>
    </location>
</feature>
<feature type="compositionally biased region" description="Basic and acidic residues" evidence="1">
    <location>
        <begin position="7"/>
        <end position="16"/>
    </location>
</feature>
<protein>
    <submittedName>
        <fullName evidence="2">Uncharacterized protein</fullName>
    </submittedName>
</protein>
<reference evidence="2 3" key="1">
    <citation type="submission" date="2019-03" db="EMBL/GenBank/DDBJ databases">
        <title>First draft genome of Liparis tanakae, snailfish: a comprehensive survey of snailfish specific genes.</title>
        <authorList>
            <person name="Kim W."/>
            <person name="Song I."/>
            <person name="Jeong J.-H."/>
            <person name="Kim D."/>
            <person name="Kim S."/>
            <person name="Ryu S."/>
            <person name="Song J.Y."/>
            <person name="Lee S.K."/>
        </authorList>
    </citation>
    <scope>NUCLEOTIDE SEQUENCE [LARGE SCALE GENOMIC DNA]</scope>
    <source>
        <tissue evidence="2">Muscle</tissue>
    </source>
</reference>
<accession>A0A4Z2IY31</accession>
<evidence type="ECO:0000313" key="3">
    <source>
        <dbReference type="Proteomes" id="UP000314294"/>
    </source>
</evidence>
<organism evidence="2 3">
    <name type="scientific">Liparis tanakae</name>
    <name type="common">Tanaka's snailfish</name>
    <dbReference type="NCBI Taxonomy" id="230148"/>
    <lineage>
        <taxon>Eukaryota</taxon>
        <taxon>Metazoa</taxon>
        <taxon>Chordata</taxon>
        <taxon>Craniata</taxon>
        <taxon>Vertebrata</taxon>
        <taxon>Euteleostomi</taxon>
        <taxon>Actinopterygii</taxon>
        <taxon>Neopterygii</taxon>
        <taxon>Teleostei</taxon>
        <taxon>Neoteleostei</taxon>
        <taxon>Acanthomorphata</taxon>
        <taxon>Eupercaria</taxon>
        <taxon>Perciformes</taxon>
        <taxon>Cottioidei</taxon>
        <taxon>Cottales</taxon>
        <taxon>Liparidae</taxon>
        <taxon>Liparis</taxon>
    </lineage>
</organism>
<keyword evidence="3" id="KW-1185">Reference proteome</keyword>
<dbReference type="OrthoDB" id="10443949at2759"/>
<dbReference type="AlphaFoldDB" id="A0A4Z2IY31"/>
<evidence type="ECO:0000256" key="1">
    <source>
        <dbReference type="SAM" id="MobiDB-lite"/>
    </source>
</evidence>